<dbReference type="EMBL" id="LGGO01000164">
    <property type="protein sequence ID" value="KUK76355.1"/>
    <property type="molecule type" value="Genomic_DNA"/>
</dbReference>
<protein>
    <submittedName>
        <fullName evidence="3">Uncharacterized protein</fullName>
    </submittedName>
</protein>
<evidence type="ECO:0000313" key="4">
    <source>
        <dbReference type="Proteomes" id="UP000053904"/>
    </source>
</evidence>
<comment type="caution">
    <text evidence="3">The sequence shown here is derived from an EMBL/GenBank/DDBJ whole genome shotgun (WGS) entry which is preliminary data.</text>
</comment>
<keyword evidence="2" id="KW-0812">Transmembrane</keyword>
<dbReference type="AlphaFoldDB" id="A0A101HGC9"/>
<gene>
    <name evidence="3" type="ORF">XD93_0966</name>
</gene>
<dbReference type="Proteomes" id="UP000053904">
    <property type="component" value="Unassembled WGS sequence"/>
</dbReference>
<accession>A0A101HGC9</accession>
<keyword evidence="2" id="KW-1133">Transmembrane helix</keyword>
<name>A0A101HGC9_9BACT</name>
<sequence>MENKDMENKETEKKENKELKKLLLILLLLLLLGYGIYSIFIKEDTSEPVNTQNTQTSDTEDNQDGTLTPEEVIEQLEGESTLEGDIVMSIVSPEEETFIPNQARLWKAELQGIENDISFAVNCHWKFYLNENNEEVLYKEMVNKSGLTKENPQVCAFTSSFIDRVGKLRVVLEAEVVKSGNEVVDTFTAEREYTVL</sequence>
<proteinExistence type="predicted"/>
<evidence type="ECO:0000256" key="2">
    <source>
        <dbReference type="SAM" id="Phobius"/>
    </source>
</evidence>
<evidence type="ECO:0000313" key="3">
    <source>
        <dbReference type="EMBL" id="KUK76355.1"/>
    </source>
</evidence>
<feature type="transmembrane region" description="Helical" evidence="2">
    <location>
        <begin position="21"/>
        <end position="40"/>
    </location>
</feature>
<feature type="compositionally biased region" description="Polar residues" evidence="1">
    <location>
        <begin position="47"/>
        <end position="57"/>
    </location>
</feature>
<keyword evidence="2" id="KW-0472">Membrane</keyword>
<reference evidence="4" key="1">
    <citation type="journal article" date="2015" name="MBio">
        <title>Genome-Resolved Metagenomic Analysis Reveals Roles for Candidate Phyla and Other Microbial Community Members in Biogeochemical Transformations in Oil Reservoirs.</title>
        <authorList>
            <person name="Hu P."/>
            <person name="Tom L."/>
            <person name="Singh A."/>
            <person name="Thomas B.C."/>
            <person name="Baker B.J."/>
            <person name="Piceno Y.M."/>
            <person name="Andersen G.L."/>
            <person name="Banfield J.F."/>
        </authorList>
    </citation>
    <scope>NUCLEOTIDE SEQUENCE [LARGE SCALE GENOMIC DNA]</scope>
</reference>
<organism evidence="3 4">
    <name type="scientific">candidate division WS6 bacterium 34_10</name>
    <dbReference type="NCBI Taxonomy" id="1641389"/>
    <lineage>
        <taxon>Bacteria</taxon>
        <taxon>Candidatus Dojkabacteria</taxon>
    </lineage>
</organism>
<feature type="region of interest" description="Disordered" evidence="1">
    <location>
        <begin position="47"/>
        <end position="66"/>
    </location>
</feature>
<evidence type="ECO:0000256" key="1">
    <source>
        <dbReference type="SAM" id="MobiDB-lite"/>
    </source>
</evidence>